<dbReference type="PANTHER" id="PTHR46585:SF1">
    <property type="entry name" value="CHROMO DOMAIN-CONTAINING PROTEIN"/>
    <property type="match status" value="1"/>
</dbReference>
<gene>
    <name evidence="1" type="ORF">OXX778_LOCUS12062</name>
</gene>
<protein>
    <recommendedName>
        <fullName evidence="3">Chromo domain-containing protein</fullName>
    </recommendedName>
</protein>
<keyword evidence="2" id="KW-1185">Reference proteome</keyword>
<sequence length="205" mass="24208">MSYNTPDQNTYDWIKEKPLTPFSADLRRFPKMLNKSLKNYNQSINFTLRNISMNETNNDLNIYLNDSKNSLNEDDSILNQSISQRPPAETTRSKRPISDQTYREITELAKKKKKVNEIREYNSRPKKRKPFQNIGDDSFLALNFKIGDKVRISKNKGLFEKGYTSNWTREIFLIDKIVYSNPPTYIINDLNDETIEGRFYDQELQ</sequence>
<evidence type="ECO:0000313" key="2">
    <source>
        <dbReference type="Proteomes" id="UP000663879"/>
    </source>
</evidence>
<name>A0A814ALG7_9BILA</name>
<evidence type="ECO:0008006" key="3">
    <source>
        <dbReference type="Google" id="ProtNLM"/>
    </source>
</evidence>
<proteinExistence type="predicted"/>
<reference evidence="1" key="1">
    <citation type="submission" date="2021-02" db="EMBL/GenBank/DDBJ databases">
        <authorList>
            <person name="Nowell W R."/>
        </authorList>
    </citation>
    <scope>NUCLEOTIDE SEQUENCE</scope>
    <source>
        <strain evidence="1">Ploen Becks lab</strain>
    </source>
</reference>
<comment type="caution">
    <text evidence="1">The sequence shown here is derived from an EMBL/GenBank/DDBJ whole genome shotgun (WGS) entry which is preliminary data.</text>
</comment>
<organism evidence="1 2">
    <name type="scientific">Brachionus calyciflorus</name>
    <dbReference type="NCBI Taxonomy" id="104777"/>
    <lineage>
        <taxon>Eukaryota</taxon>
        <taxon>Metazoa</taxon>
        <taxon>Spiralia</taxon>
        <taxon>Gnathifera</taxon>
        <taxon>Rotifera</taxon>
        <taxon>Eurotatoria</taxon>
        <taxon>Monogononta</taxon>
        <taxon>Pseudotrocha</taxon>
        <taxon>Ploima</taxon>
        <taxon>Brachionidae</taxon>
        <taxon>Brachionus</taxon>
    </lineage>
</organism>
<dbReference type="AlphaFoldDB" id="A0A814ALG7"/>
<accession>A0A814ALG7</accession>
<dbReference type="Proteomes" id="UP000663879">
    <property type="component" value="Unassembled WGS sequence"/>
</dbReference>
<dbReference type="EMBL" id="CAJNOC010002128">
    <property type="protein sequence ID" value="CAF0914257.1"/>
    <property type="molecule type" value="Genomic_DNA"/>
</dbReference>
<dbReference type="OrthoDB" id="6343797at2759"/>
<dbReference type="PANTHER" id="PTHR46585">
    <property type="entry name" value="INTEGRASE CORE DOMAIN CONTAINING PROTEIN"/>
    <property type="match status" value="1"/>
</dbReference>
<evidence type="ECO:0000313" key="1">
    <source>
        <dbReference type="EMBL" id="CAF0914257.1"/>
    </source>
</evidence>